<dbReference type="InterPro" id="IPR036034">
    <property type="entry name" value="PDZ_sf"/>
</dbReference>
<dbReference type="InterPro" id="IPR001478">
    <property type="entry name" value="PDZ"/>
</dbReference>
<feature type="domain" description="PDZ" evidence="2">
    <location>
        <begin position="519"/>
        <end position="601"/>
    </location>
</feature>
<dbReference type="AlphaFoldDB" id="A0A161XI56"/>
<dbReference type="Pfam" id="PF05299">
    <property type="entry name" value="Peptidase_M61"/>
    <property type="match status" value="1"/>
</dbReference>
<evidence type="ECO:0000259" key="2">
    <source>
        <dbReference type="PROSITE" id="PS50106"/>
    </source>
</evidence>
<reference evidence="3 4" key="1">
    <citation type="submission" date="2016-04" db="EMBL/GenBank/DDBJ databases">
        <authorList>
            <person name="Evans L.H."/>
            <person name="Alamgir A."/>
            <person name="Owens N."/>
            <person name="Weber N.D."/>
            <person name="Virtaneva K."/>
            <person name="Barbian K."/>
            <person name="Babar A."/>
            <person name="Rosenke K."/>
        </authorList>
    </citation>
    <scope>NUCLEOTIDE SEQUENCE [LARGE SCALE GENOMIC DNA]</scope>
    <source>
        <strain evidence="3 4">IFM 0406</strain>
    </source>
</reference>
<keyword evidence="4" id="KW-1185">Reference proteome</keyword>
<comment type="caution">
    <text evidence="3">The sequence shown here is derived from an EMBL/GenBank/DDBJ whole genome shotgun (WGS) entry which is preliminary data.</text>
</comment>
<gene>
    <name evidence="3" type="ORF">AWN90_32175</name>
</gene>
<dbReference type="OrthoDB" id="9778516at2"/>
<sequence>MSLSKFRIIGAVGVVVLIVLAGSLYFGLRNKPEEAPVTRKAISVAVDVTDLPQRVIQVKQTIPVRPGKVDLLFPQWLPGNHSPSGPIDKIAGIAFTGAGNKLEWKRDPLNVYAFKVTVPDGVESIDASFQYFTPTDSAQGRVVMTPNMLNLQWNAVVLYPAGAPVSEIPFNASVTYPPGFEAGTALEVAGKDGDTVKYKTVPLDVLVDSPVYAGRYHKEFDLAPGAKTPVRLQVFADAPEQLKAKPEHIELHRALVRQAVKLYGSQHYDHYDFLLSLSDQLSSNGLEHQRSSEDGEPTDYFTGWNPAVGSDDLLGHEYTHSWNGKFRRPADLWTPNYNVPMQDSLLWVYEGQTQYWGNVLTGRSGLRPAEVSRDALASVVAAYTDNRPGLTWRSLQDTTNDPIIAQRRPKPYRSWQLSEDYYQGGQLVWLGVDARIRELSGNTKSLDDFARAFFGVDDGKWASQNTYGFDAVVSTLNRVVPDDWSKYLRDRLDGKEPFAASVEKTGWKLVYDNHPGAFLTAQMKQAEGAVNYTYSIGLNVSGEGKVTDVRWDGPAFKAKVGSGMTVVSVNDAPYSQATMEAAIEAAKTDPAPIRLQVKDFDQTRTVELDYHDGLRYPHLQRIDGTPDYLTQILAARN</sequence>
<dbReference type="Gene3D" id="2.60.40.3650">
    <property type="match status" value="1"/>
</dbReference>
<dbReference type="InterPro" id="IPR027268">
    <property type="entry name" value="Peptidase_M4/M1_CTD_sf"/>
</dbReference>
<keyword evidence="1" id="KW-0472">Membrane</keyword>
<accession>A0A161XI56</accession>
<dbReference type="InterPro" id="IPR024191">
    <property type="entry name" value="Peptidase_M61"/>
</dbReference>
<keyword evidence="1" id="KW-1133">Transmembrane helix</keyword>
<name>A0A161XI56_9NOCA</name>
<dbReference type="SUPFAM" id="SSF50156">
    <property type="entry name" value="PDZ domain-like"/>
    <property type="match status" value="1"/>
</dbReference>
<dbReference type="Gene3D" id="1.10.390.10">
    <property type="entry name" value="Neutral Protease Domain 2"/>
    <property type="match status" value="1"/>
</dbReference>
<keyword evidence="1" id="KW-0812">Transmembrane</keyword>
<protein>
    <submittedName>
        <fullName evidence="3">Peptidase M61</fullName>
    </submittedName>
</protein>
<evidence type="ECO:0000313" key="4">
    <source>
        <dbReference type="Proteomes" id="UP000076512"/>
    </source>
</evidence>
<dbReference type="InterPro" id="IPR040756">
    <property type="entry name" value="Peptidase_M61_N"/>
</dbReference>
<evidence type="ECO:0000256" key="1">
    <source>
        <dbReference type="SAM" id="Phobius"/>
    </source>
</evidence>
<dbReference type="PIRSF" id="PIRSF016493">
    <property type="entry name" value="Glycyl_aminpptds"/>
    <property type="match status" value="1"/>
</dbReference>
<evidence type="ECO:0000313" key="3">
    <source>
        <dbReference type="EMBL" id="KZM73318.1"/>
    </source>
</evidence>
<dbReference type="Proteomes" id="UP000076512">
    <property type="component" value="Unassembled WGS sequence"/>
</dbReference>
<dbReference type="PROSITE" id="PS50106">
    <property type="entry name" value="PDZ"/>
    <property type="match status" value="1"/>
</dbReference>
<dbReference type="Pfam" id="PF17899">
    <property type="entry name" value="Peptidase_M61_N"/>
    <property type="match status" value="1"/>
</dbReference>
<organism evidence="3 4">
    <name type="scientific">Nocardia terpenica</name>
    <dbReference type="NCBI Taxonomy" id="455432"/>
    <lineage>
        <taxon>Bacteria</taxon>
        <taxon>Bacillati</taxon>
        <taxon>Actinomycetota</taxon>
        <taxon>Actinomycetes</taxon>
        <taxon>Mycobacteriales</taxon>
        <taxon>Nocardiaceae</taxon>
        <taxon>Nocardia</taxon>
    </lineage>
</organism>
<feature type="transmembrane region" description="Helical" evidence="1">
    <location>
        <begin position="7"/>
        <end position="28"/>
    </location>
</feature>
<dbReference type="EMBL" id="LWGR01000007">
    <property type="protein sequence ID" value="KZM73318.1"/>
    <property type="molecule type" value="Genomic_DNA"/>
</dbReference>
<proteinExistence type="predicted"/>
<dbReference type="InterPro" id="IPR007963">
    <property type="entry name" value="Peptidase_M61_catalytic"/>
</dbReference>